<gene>
    <name evidence="2" type="ORF">HCT46_04345</name>
</gene>
<evidence type="ECO:0000313" key="2">
    <source>
        <dbReference type="EMBL" id="NIZ47145.1"/>
    </source>
</evidence>
<feature type="transmembrane region" description="Helical" evidence="1">
    <location>
        <begin position="111"/>
        <end position="137"/>
    </location>
</feature>
<keyword evidence="1" id="KW-1133">Transmembrane helix</keyword>
<protein>
    <submittedName>
        <fullName evidence="2">DUF898 domain-containing protein</fullName>
    </submittedName>
</protein>
<evidence type="ECO:0000256" key="1">
    <source>
        <dbReference type="SAM" id="Phobius"/>
    </source>
</evidence>
<dbReference type="EMBL" id="JAATLK010000001">
    <property type="protein sequence ID" value="NIZ47145.1"/>
    <property type="molecule type" value="Genomic_DNA"/>
</dbReference>
<name>A0A968KT04_9SPIO</name>
<keyword evidence="1" id="KW-0812">Transmembrane</keyword>
<feature type="transmembrane region" description="Helical" evidence="1">
    <location>
        <begin position="21"/>
        <end position="44"/>
    </location>
</feature>
<comment type="caution">
    <text evidence="2">The sequence shown here is derived from an EMBL/GenBank/DDBJ whole genome shotgun (WGS) entry which is preliminary data.</text>
</comment>
<sequence>MRSMMFKGDISGFILKPLKVYLLWFILSILLMVSVNMIVGSSGGDTIVLDDAAQMAILVQTYPMIGFFHTLFVVVSIFLVAWIVTLQFQYLIEHTWFHNRRLSFSSKPMGLIHLFFLAIFMAILLASVLIIVAKWLYAIHPSLLFFAVMMAVLAEFYLVAWVIYRFIHWLLQGTRAEGDKLPSFTFKGNITSIMQVILFFSLIYALIAGLGSALAVNFMNNFQEGGWTPKMILWVQMTMIGMVFLLVALTGPFLITQIMQYFAINTWYGNKHFTFTGRPTQLLGLFFTILIVGLVLYLSMSLVQFLFSWTTIISWIILLIANVLQVFFSVWVLLMIYNWFISFVVLSDDAAPVHDVRSEN</sequence>
<organism evidence="2 3">
    <name type="scientific">Entomospira nematocerorum</name>
    <dbReference type="NCBI Taxonomy" id="2719987"/>
    <lineage>
        <taxon>Bacteria</taxon>
        <taxon>Pseudomonadati</taxon>
        <taxon>Spirochaetota</taxon>
        <taxon>Spirochaetia</taxon>
        <taxon>Spirochaetales</taxon>
        <taxon>Spirochaetaceae</taxon>
        <taxon>Entomospira</taxon>
    </lineage>
</organism>
<dbReference type="Proteomes" id="UP000752013">
    <property type="component" value="Unassembled WGS sequence"/>
</dbReference>
<feature type="transmembrane region" description="Helical" evidence="1">
    <location>
        <begin position="231"/>
        <end position="255"/>
    </location>
</feature>
<feature type="transmembrane region" description="Helical" evidence="1">
    <location>
        <begin position="196"/>
        <end position="219"/>
    </location>
</feature>
<accession>A0A968KT04</accession>
<evidence type="ECO:0000313" key="3">
    <source>
        <dbReference type="Proteomes" id="UP000752013"/>
    </source>
</evidence>
<dbReference type="AlphaFoldDB" id="A0A968KT04"/>
<dbReference type="RefSeq" id="WP_167703567.1">
    <property type="nucleotide sequence ID" value="NZ_CP118168.1"/>
</dbReference>
<proteinExistence type="predicted"/>
<feature type="transmembrane region" description="Helical" evidence="1">
    <location>
        <begin position="143"/>
        <end position="164"/>
    </location>
</feature>
<feature type="transmembrane region" description="Helical" evidence="1">
    <location>
        <begin position="64"/>
        <end position="90"/>
    </location>
</feature>
<keyword evidence="1" id="KW-0472">Membrane</keyword>
<feature type="transmembrane region" description="Helical" evidence="1">
    <location>
        <begin position="312"/>
        <end position="337"/>
    </location>
</feature>
<reference evidence="2" key="1">
    <citation type="submission" date="2020-03" db="EMBL/GenBank/DDBJ databases">
        <title>Spirochaetal bacteria isolated from arthropods constitute a novel genus Entomospira genus novum within the order Spirochaetales.</title>
        <authorList>
            <person name="Grana-Miraglia L."/>
            <person name="Sikutova S."/>
            <person name="Fingerle V."/>
            <person name="Sing A."/>
            <person name="Castillo-Ramirez S."/>
            <person name="Margos G."/>
            <person name="Rudolf I."/>
        </authorList>
    </citation>
    <scope>NUCLEOTIDE SEQUENCE</scope>
    <source>
        <strain evidence="2">BR208</strain>
    </source>
</reference>
<keyword evidence="3" id="KW-1185">Reference proteome</keyword>
<feature type="transmembrane region" description="Helical" evidence="1">
    <location>
        <begin position="282"/>
        <end position="306"/>
    </location>
</feature>